<feature type="compositionally biased region" description="Basic and acidic residues" evidence="1">
    <location>
        <begin position="558"/>
        <end position="569"/>
    </location>
</feature>
<dbReference type="InterPro" id="IPR036397">
    <property type="entry name" value="RNaseH_sf"/>
</dbReference>
<evidence type="ECO:0000256" key="1">
    <source>
        <dbReference type="SAM" id="MobiDB-lite"/>
    </source>
</evidence>
<reference evidence="4" key="1">
    <citation type="submission" date="2023-11" db="EMBL/GenBank/DDBJ databases">
        <authorList>
            <person name="De Vega J J."/>
            <person name="De Vega J J."/>
        </authorList>
    </citation>
    <scope>NUCLEOTIDE SEQUENCE</scope>
</reference>
<dbReference type="InterPro" id="IPR012337">
    <property type="entry name" value="RNaseH-like_sf"/>
</dbReference>
<feature type="domain" description="Reverse transcriptase" evidence="2">
    <location>
        <begin position="116"/>
        <end position="405"/>
    </location>
</feature>
<dbReference type="PROSITE" id="PS50878">
    <property type="entry name" value="RT_POL"/>
    <property type="match status" value="1"/>
</dbReference>
<dbReference type="Proteomes" id="UP001295794">
    <property type="component" value="Unassembled WGS sequence"/>
</dbReference>
<accession>A0AAD2GTZ0</accession>
<dbReference type="InterPro" id="IPR043502">
    <property type="entry name" value="DNA/RNA_pol_sf"/>
</dbReference>
<gene>
    <name evidence="4" type="ORF">MYCIT1_LOCUS3750</name>
</gene>
<dbReference type="InterPro" id="IPR000477">
    <property type="entry name" value="RT_dom"/>
</dbReference>
<dbReference type="EMBL" id="CAVNYO010000045">
    <property type="protein sequence ID" value="CAK5263969.1"/>
    <property type="molecule type" value="Genomic_DNA"/>
</dbReference>
<dbReference type="AlphaFoldDB" id="A0AAD2GTZ0"/>
<evidence type="ECO:0000313" key="5">
    <source>
        <dbReference type="Proteomes" id="UP001295794"/>
    </source>
</evidence>
<dbReference type="Pfam" id="PF00075">
    <property type="entry name" value="RNase_H"/>
    <property type="match status" value="1"/>
</dbReference>
<protein>
    <recommendedName>
        <fullName evidence="6">Reverse transcriptase</fullName>
    </recommendedName>
</protein>
<evidence type="ECO:0008006" key="6">
    <source>
        <dbReference type="Google" id="ProtNLM"/>
    </source>
</evidence>
<keyword evidence="5" id="KW-1185">Reference proteome</keyword>
<feature type="compositionally biased region" description="Acidic residues" evidence="1">
    <location>
        <begin position="937"/>
        <end position="962"/>
    </location>
</feature>
<dbReference type="InterPro" id="IPR002156">
    <property type="entry name" value="RNaseH_domain"/>
</dbReference>
<evidence type="ECO:0000313" key="4">
    <source>
        <dbReference type="EMBL" id="CAK5263969.1"/>
    </source>
</evidence>
<dbReference type="PROSITE" id="PS50879">
    <property type="entry name" value="RNASE_H_1"/>
    <property type="match status" value="1"/>
</dbReference>
<dbReference type="Pfam" id="PF00078">
    <property type="entry name" value="RVT_1"/>
    <property type="match status" value="1"/>
</dbReference>
<dbReference type="GO" id="GO:0003676">
    <property type="term" value="F:nucleic acid binding"/>
    <property type="evidence" value="ECO:0007669"/>
    <property type="project" value="InterPro"/>
</dbReference>
<feature type="region of interest" description="Disordered" evidence="1">
    <location>
        <begin position="536"/>
        <end position="569"/>
    </location>
</feature>
<comment type="caution">
    <text evidence="4">The sequence shown here is derived from an EMBL/GenBank/DDBJ whole genome shotgun (WGS) entry which is preliminary data.</text>
</comment>
<dbReference type="Gene3D" id="3.30.420.10">
    <property type="entry name" value="Ribonuclease H-like superfamily/Ribonuclease H"/>
    <property type="match status" value="1"/>
</dbReference>
<dbReference type="PANTHER" id="PTHR33481">
    <property type="entry name" value="REVERSE TRANSCRIPTASE"/>
    <property type="match status" value="1"/>
</dbReference>
<feature type="region of interest" description="Disordered" evidence="1">
    <location>
        <begin position="928"/>
        <end position="962"/>
    </location>
</feature>
<feature type="domain" description="RNase H type-1" evidence="3">
    <location>
        <begin position="629"/>
        <end position="774"/>
    </location>
</feature>
<evidence type="ECO:0000259" key="2">
    <source>
        <dbReference type="PROSITE" id="PS50878"/>
    </source>
</evidence>
<organism evidence="4 5">
    <name type="scientific">Mycena citricolor</name>
    <dbReference type="NCBI Taxonomy" id="2018698"/>
    <lineage>
        <taxon>Eukaryota</taxon>
        <taxon>Fungi</taxon>
        <taxon>Dikarya</taxon>
        <taxon>Basidiomycota</taxon>
        <taxon>Agaricomycotina</taxon>
        <taxon>Agaricomycetes</taxon>
        <taxon>Agaricomycetidae</taxon>
        <taxon>Agaricales</taxon>
        <taxon>Marasmiineae</taxon>
        <taxon>Mycenaceae</taxon>
        <taxon>Mycena</taxon>
    </lineage>
</organism>
<name>A0AAD2GTZ0_9AGAR</name>
<dbReference type="CDD" id="cd01650">
    <property type="entry name" value="RT_nLTR_like"/>
    <property type="match status" value="1"/>
</dbReference>
<proteinExistence type="predicted"/>
<evidence type="ECO:0000259" key="3">
    <source>
        <dbReference type="PROSITE" id="PS50879"/>
    </source>
</evidence>
<dbReference type="PANTHER" id="PTHR33481:SF1">
    <property type="entry name" value="ENDONUCLEASE_EXONUCLEASE_PHOSPHATASE DOMAIN-CONTAINING PROTEIN-RELATED"/>
    <property type="match status" value="1"/>
</dbReference>
<dbReference type="CDD" id="cd09276">
    <property type="entry name" value="Rnase_HI_RT_non_LTR"/>
    <property type="match status" value="1"/>
</dbReference>
<sequence length="962" mass="109042">MNIWGFRKWAAGARNYPSPAIKRPGQTPAVSHKDKCEALREALFQPPPLLEDEFNPNLTDQLPGDHESQDITVEEVREAIFESSTNTAPGSSQVTYKVIRWAWAEAQLEIYTLIKRCLHEGFHPKQWRQAIAVALRKPRKPDYSEPRAYRLIQLLECLGKILEKIVAKRLTYMEGKHNLIPGGQFGGVSNKSTTDAILTFAHDIESAWNNGKVTSALTFDIKGYFDFVNHKRLLEELRRKGIPIEYVKWVASFLEDREAAVCIDGIRGEMKHVENGIPQGSPVSPILAAFYSSFLLEMFPPNQAAVPLPDEPTHVNLIMYADDGKIYVSSDALDTNVRLLLSAYKKIAEGLKKAGLSIDPAKRELMHYSRRKQDNIAPAIRLPNDDGRTTTITITPTIKWLGVYLDRKLSFNHHVKTLASRAMTKVNAMTMLSNTVRGLSQVHLRQLYKACVVPVMTYASAAWWTGKKTHEKELERVQRRSMRLICAAFKTTAIDALEIESSIPPIRLSLDHINRTTAIRFNKLSLYNPVIERLPDTWRGKRPPRHPPPIPARPNNRNKKDQAKTTHLERISQHSNPNGERIHPYLVPPWRRAINDFPDRLKIQRGTGGLEKEKAAELHKTRISTFSDDPEHLLAYSDGSLTKVHGVRRVGAGFVMYREGEEIWAKTEGLGGHAEVYDGEMAALCLAAGAMVSTVKAEPNIKHLHLYADNISALATIFDPKPRARQLYAYKFHKLICEFLDAHPTHTVDVGWSPGHCDILGNERADELAKEGTLLASTTRITRSHALRVSKERIQSTWRREWKRRKRTGLYTDANHIPPSTTPSQHFTELRGERELYGRLIQCRTGHGYTGEFYQRFNIPEDVDCPCGETVQTREHILRECPLYDAQRPIIRATSANFGLRDILGTKEGIVALAEFLKESGAFTRNGRVWQDRENPVLEDEPEPELSDDEENDDDDDDLDNG</sequence>
<dbReference type="SUPFAM" id="SSF56672">
    <property type="entry name" value="DNA/RNA polymerases"/>
    <property type="match status" value="1"/>
</dbReference>
<dbReference type="GO" id="GO:0004523">
    <property type="term" value="F:RNA-DNA hybrid ribonuclease activity"/>
    <property type="evidence" value="ECO:0007669"/>
    <property type="project" value="InterPro"/>
</dbReference>
<dbReference type="SUPFAM" id="SSF53098">
    <property type="entry name" value="Ribonuclease H-like"/>
    <property type="match status" value="1"/>
</dbReference>